<dbReference type="NCBIfam" id="TIGR02995">
    <property type="entry name" value="ectoine_ehuB"/>
    <property type="match status" value="1"/>
</dbReference>
<evidence type="ECO:0000256" key="2">
    <source>
        <dbReference type="SAM" id="SignalP"/>
    </source>
</evidence>
<dbReference type="PANTHER" id="PTHR35936:SF17">
    <property type="entry name" value="ARGININE-BINDING EXTRACELLULAR PROTEIN ARTP"/>
    <property type="match status" value="1"/>
</dbReference>
<protein>
    <submittedName>
        <fullName evidence="4">Polar amino acid transport system substrate-binding protein</fullName>
    </submittedName>
</protein>
<dbReference type="Gene3D" id="3.40.190.10">
    <property type="entry name" value="Periplasmic binding protein-like II"/>
    <property type="match status" value="2"/>
</dbReference>
<proteinExistence type="predicted"/>
<feature type="domain" description="Solute-binding protein family 3/N-terminal" evidence="3">
    <location>
        <begin position="53"/>
        <end position="284"/>
    </location>
</feature>
<evidence type="ECO:0000256" key="1">
    <source>
        <dbReference type="ARBA" id="ARBA00022729"/>
    </source>
</evidence>
<reference evidence="5" key="1">
    <citation type="submission" date="2016-10" db="EMBL/GenBank/DDBJ databases">
        <authorList>
            <person name="Varghese N."/>
            <person name="Submissions S."/>
        </authorList>
    </citation>
    <scope>NUCLEOTIDE SEQUENCE [LARGE SCALE GENOMIC DNA]</scope>
    <source>
        <strain evidence="5">CGMCC 1.11022</strain>
    </source>
</reference>
<dbReference type="GO" id="GO:0033294">
    <property type="term" value="F:ectoine binding"/>
    <property type="evidence" value="ECO:0007669"/>
    <property type="project" value="InterPro"/>
</dbReference>
<dbReference type="RefSeq" id="WP_329608753.1">
    <property type="nucleotide sequence ID" value="NZ_FNEE01000021.1"/>
</dbReference>
<dbReference type="InterPro" id="IPR001638">
    <property type="entry name" value="Solute-binding_3/MltF_N"/>
</dbReference>
<dbReference type="EMBL" id="FNEE01000021">
    <property type="protein sequence ID" value="SDK83253.1"/>
    <property type="molecule type" value="Genomic_DNA"/>
</dbReference>
<evidence type="ECO:0000259" key="3">
    <source>
        <dbReference type="SMART" id="SM00062"/>
    </source>
</evidence>
<dbReference type="SUPFAM" id="SSF53850">
    <property type="entry name" value="Periplasmic binding protein-like II"/>
    <property type="match status" value="1"/>
</dbReference>
<dbReference type="Pfam" id="PF00497">
    <property type="entry name" value="SBP_bac_3"/>
    <property type="match status" value="1"/>
</dbReference>
<feature type="chain" id="PRO_5011552227" evidence="2">
    <location>
        <begin position="41"/>
        <end position="300"/>
    </location>
</feature>
<name>A0A1G9F4U0_9HYPH</name>
<dbReference type="GO" id="GO:0051470">
    <property type="term" value="P:ectoine transmembrane transport"/>
    <property type="evidence" value="ECO:0007669"/>
    <property type="project" value="InterPro"/>
</dbReference>
<accession>A0A1G9F4U0</accession>
<sequence length="300" mass="31757">MHDWNHGASKSNPSKRATLKGMVAFGLAAMAVSFTVGASAAESLLDKIKNGETIRIGFSNEIPWAYPGKNNEPLGYVNAMTLDILKKLGTTKVEPVVAEWGSLIPGLQAGRFDIITGGMSILPDRCRNVLFTNPIDKDPGALLVQKGNPKEVHSFEDVRDKGLIFVTGAGWASVAVAQKVGIAEDKIVQVAGLAEVLQAVKTGRADVGSGGYYTMQLAAEKDDSLEVPDPYTPPQIVVPGIPGYAALAFPLDQQAAVDAFNAVLKDYIGSNEMMESVGKYGYTKTTLPDSGLTAAELCKG</sequence>
<keyword evidence="5" id="KW-1185">Reference proteome</keyword>
<organism evidence="4 5">
    <name type="scientific">Mesorhizobium muleiense</name>
    <dbReference type="NCBI Taxonomy" id="1004279"/>
    <lineage>
        <taxon>Bacteria</taxon>
        <taxon>Pseudomonadati</taxon>
        <taxon>Pseudomonadota</taxon>
        <taxon>Alphaproteobacteria</taxon>
        <taxon>Hyphomicrobiales</taxon>
        <taxon>Phyllobacteriaceae</taxon>
        <taxon>Mesorhizobium</taxon>
    </lineage>
</organism>
<dbReference type="InterPro" id="IPR014337">
    <property type="entry name" value="Ectoine_EhuB"/>
</dbReference>
<keyword evidence="1 2" id="KW-0732">Signal</keyword>
<dbReference type="SMART" id="SM00062">
    <property type="entry name" value="PBPb"/>
    <property type="match status" value="1"/>
</dbReference>
<dbReference type="AlphaFoldDB" id="A0A1G9F4U0"/>
<gene>
    <name evidence="4" type="ORF">SAMN05428953_12171</name>
</gene>
<evidence type="ECO:0000313" key="4">
    <source>
        <dbReference type="EMBL" id="SDK83253.1"/>
    </source>
</evidence>
<dbReference type="PANTHER" id="PTHR35936">
    <property type="entry name" value="MEMBRANE-BOUND LYTIC MUREIN TRANSGLYCOSYLASE F"/>
    <property type="match status" value="1"/>
</dbReference>
<feature type="signal peptide" evidence="2">
    <location>
        <begin position="1"/>
        <end position="40"/>
    </location>
</feature>
<dbReference type="Proteomes" id="UP000198894">
    <property type="component" value="Unassembled WGS sequence"/>
</dbReference>
<evidence type="ECO:0000313" key="5">
    <source>
        <dbReference type="Proteomes" id="UP000198894"/>
    </source>
</evidence>